<dbReference type="PANTHER" id="PTHR10788:SF106">
    <property type="entry name" value="BCDNA.GH08860"/>
    <property type="match status" value="1"/>
</dbReference>
<sequence length="751" mass="85733">MKITIRLIVSLTIVIAAVTAIFSLYQVHEEKQRLIGELERRTLILADSLQESVVSLIQSGSPAKLNRLVVRFGNRERLRGVVVFDGQGAILASTPELREKIPQPFPEAVRSFLENRAESRFIHIEGKKMYVYVLPLAGDEALLGTMALLHDTSYIDVRLKEIGKHNLFRFLAHTLLVVLITLVVVRWSITGPIAQIAAWMREQRMGRGRTGQPMVAPRGDMLAPLVSEVAHLAKSLALARAKADEKTSMRLQADSSWTAQRLKEHMQGELRGRKLFVVSNREPYMHLREGSTVKCIIPAGGLVTALDPVMRISNGTWIANGSGDADRDAVDAHDRLRVPPEDPSYTLKRVWFTKKEEEGYYYGFSNEGMWPLCHITHTRPIFRLEDWVEYQKVNEKFSEALLQEIDGEEAPLVLIQDYHLALLPLLVKKRRPDAKVALFWHIPWPNPESFSICPWQQEILLGMLGADIIGFHIQFHCNNFLDTVDRFLESKIDWEQFSVSRGGHTTLIKPFPISVRFDDFNTAEPKKQAPAPSRAELLAKIGVQAKYLGVGVDRIDYTKGLPERFRAIERFLEKYPEFIGSFTFVELGAPSRTHIKRYYDLLAEVDEAVSRINWRFQTKEWKPIVFLKAHHSHDEINRFYRAADLCMVTSLHDGMNLVAKEFVSSRDDGEGVLILSQFAGASRELKDAVIINPYDREEMADALFLSLTMKQQERTERMRRMRRVVGENNIYRWAGDLITALARLRSPESRG</sequence>
<evidence type="ECO:0000313" key="4">
    <source>
        <dbReference type="Proteomes" id="UP000705867"/>
    </source>
</evidence>
<dbReference type="GO" id="GO:0005992">
    <property type="term" value="P:trehalose biosynthetic process"/>
    <property type="evidence" value="ECO:0007669"/>
    <property type="project" value="InterPro"/>
</dbReference>
<dbReference type="Pfam" id="PF00982">
    <property type="entry name" value="Glyco_transf_20"/>
    <property type="match status" value="1"/>
</dbReference>
<evidence type="ECO:0000256" key="1">
    <source>
        <dbReference type="ARBA" id="ARBA00008799"/>
    </source>
</evidence>
<dbReference type="GO" id="GO:0005829">
    <property type="term" value="C:cytosol"/>
    <property type="evidence" value="ECO:0007669"/>
    <property type="project" value="TreeGrafter"/>
</dbReference>
<dbReference type="SUPFAM" id="SSF53756">
    <property type="entry name" value="UDP-Glycosyltransferase/glycogen phosphorylase"/>
    <property type="match status" value="1"/>
</dbReference>
<keyword evidence="2" id="KW-0812">Transmembrane</keyword>
<proteinExistence type="inferred from homology"/>
<dbReference type="AlphaFoldDB" id="A0A953M234"/>
<dbReference type="GO" id="GO:0003825">
    <property type="term" value="F:alpha,alpha-trehalose-phosphate synthase (UDP-forming) activity"/>
    <property type="evidence" value="ECO:0007669"/>
    <property type="project" value="TreeGrafter"/>
</dbReference>
<evidence type="ECO:0000313" key="3">
    <source>
        <dbReference type="EMBL" id="MBZ0156678.1"/>
    </source>
</evidence>
<feature type="transmembrane region" description="Helical" evidence="2">
    <location>
        <begin position="7"/>
        <end position="25"/>
    </location>
</feature>
<dbReference type="PANTHER" id="PTHR10788">
    <property type="entry name" value="TREHALOSE-6-PHOSPHATE SYNTHASE"/>
    <property type="match status" value="1"/>
</dbReference>
<protein>
    <submittedName>
        <fullName evidence="3">Trehalose-6-phosphate synthase</fullName>
    </submittedName>
</protein>
<dbReference type="Gene3D" id="3.40.50.2000">
    <property type="entry name" value="Glycogen Phosphorylase B"/>
    <property type="match status" value="2"/>
</dbReference>
<dbReference type="GO" id="GO:0004805">
    <property type="term" value="F:trehalose-phosphatase activity"/>
    <property type="evidence" value="ECO:0007669"/>
    <property type="project" value="TreeGrafter"/>
</dbReference>
<organism evidence="3 4">
    <name type="scientific">Candidatus Nitrobium versatile</name>
    <dbReference type="NCBI Taxonomy" id="2884831"/>
    <lineage>
        <taxon>Bacteria</taxon>
        <taxon>Pseudomonadati</taxon>
        <taxon>Nitrospirota</taxon>
        <taxon>Nitrospiria</taxon>
        <taxon>Nitrospirales</taxon>
        <taxon>Nitrospiraceae</taxon>
        <taxon>Candidatus Nitrobium</taxon>
    </lineage>
</organism>
<accession>A0A953M234</accession>
<gene>
    <name evidence="3" type="ORF">K8I29_10790</name>
</gene>
<dbReference type="InterPro" id="IPR001830">
    <property type="entry name" value="Glyco_trans_20"/>
</dbReference>
<dbReference type="Proteomes" id="UP000705867">
    <property type="component" value="Unassembled WGS sequence"/>
</dbReference>
<dbReference type="EMBL" id="JAIOIV010000083">
    <property type="protein sequence ID" value="MBZ0156678.1"/>
    <property type="molecule type" value="Genomic_DNA"/>
</dbReference>
<feature type="transmembrane region" description="Helical" evidence="2">
    <location>
        <begin position="170"/>
        <end position="189"/>
    </location>
</feature>
<reference evidence="3" key="1">
    <citation type="journal article" date="2021" name="bioRxiv">
        <title>Unraveling nitrogen, sulfur and carbon metabolic pathways and microbial community transcriptional responses to substrate deprivation and toxicity stresses in a bioreactor mimicking anoxic brackish coastal sediment conditions.</title>
        <authorList>
            <person name="Martins P.D."/>
            <person name="Echeveste M.J."/>
            <person name="Arshad A."/>
            <person name="Kurth J."/>
            <person name="Ouboter H."/>
            <person name="Jetten M.S.M."/>
            <person name="Welte C.U."/>
        </authorList>
    </citation>
    <scope>NUCLEOTIDE SEQUENCE</scope>
    <source>
        <strain evidence="3">MAG_39</strain>
    </source>
</reference>
<keyword evidence="2" id="KW-1133">Transmembrane helix</keyword>
<comment type="similarity">
    <text evidence="1">Belongs to the glycosyltransferase 20 family.</text>
</comment>
<comment type="caution">
    <text evidence="3">The sequence shown here is derived from an EMBL/GenBank/DDBJ whole genome shotgun (WGS) entry which is preliminary data.</text>
</comment>
<dbReference type="CDD" id="cd03788">
    <property type="entry name" value="GT20_TPS"/>
    <property type="match status" value="1"/>
</dbReference>
<reference evidence="3" key="2">
    <citation type="submission" date="2021-08" db="EMBL/GenBank/DDBJ databases">
        <authorList>
            <person name="Dalcin Martins P."/>
        </authorList>
    </citation>
    <scope>NUCLEOTIDE SEQUENCE</scope>
    <source>
        <strain evidence="3">MAG_39</strain>
    </source>
</reference>
<name>A0A953M234_9BACT</name>
<keyword evidence="2" id="KW-0472">Membrane</keyword>
<evidence type="ECO:0000256" key="2">
    <source>
        <dbReference type="SAM" id="Phobius"/>
    </source>
</evidence>